<evidence type="ECO:0000256" key="3">
    <source>
        <dbReference type="PROSITE-ProRule" id="PRU00023"/>
    </source>
</evidence>
<name>F0XLE3_GROCL</name>
<dbReference type="PRINTS" id="PR01415">
    <property type="entry name" value="ANKYRIN"/>
</dbReference>
<evidence type="ECO:0000259" key="6">
    <source>
        <dbReference type="Pfam" id="PF24883"/>
    </source>
</evidence>
<feature type="compositionally biased region" description="Basic and acidic residues" evidence="4">
    <location>
        <begin position="490"/>
        <end position="515"/>
    </location>
</feature>
<dbReference type="SUPFAM" id="SSF48403">
    <property type="entry name" value="Ankyrin repeat"/>
    <property type="match status" value="2"/>
</dbReference>
<protein>
    <submittedName>
        <fullName evidence="7">Nacht and ankyrin domain containing protein</fullName>
    </submittedName>
</protein>
<dbReference type="Proteomes" id="UP000007796">
    <property type="component" value="Unassembled WGS sequence"/>
</dbReference>
<dbReference type="Pfam" id="PF24883">
    <property type="entry name" value="NPHP3_N"/>
    <property type="match status" value="1"/>
</dbReference>
<dbReference type="InterPro" id="IPR027417">
    <property type="entry name" value="P-loop_NTPase"/>
</dbReference>
<dbReference type="SUPFAM" id="SSF52540">
    <property type="entry name" value="P-loop containing nucleoside triphosphate hydrolases"/>
    <property type="match status" value="1"/>
</dbReference>
<dbReference type="PANTHER" id="PTHR24171">
    <property type="entry name" value="ANKYRIN REPEAT DOMAIN-CONTAINING PROTEIN 39-RELATED"/>
    <property type="match status" value="1"/>
</dbReference>
<keyword evidence="1" id="KW-0677">Repeat</keyword>
<dbReference type="InterPro" id="IPR036770">
    <property type="entry name" value="Ankyrin_rpt-contain_sf"/>
</dbReference>
<dbReference type="eggNOG" id="KOG4177">
    <property type="taxonomic scope" value="Eukaryota"/>
</dbReference>
<organism evidence="8">
    <name type="scientific">Grosmannia clavigera (strain kw1407 / UAMH 11150)</name>
    <name type="common">Blue stain fungus</name>
    <name type="synonym">Graphiocladiella clavigera</name>
    <dbReference type="NCBI Taxonomy" id="655863"/>
    <lineage>
        <taxon>Eukaryota</taxon>
        <taxon>Fungi</taxon>
        <taxon>Dikarya</taxon>
        <taxon>Ascomycota</taxon>
        <taxon>Pezizomycotina</taxon>
        <taxon>Sordariomycetes</taxon>
        <taxon>Sordariomycetidae</taxon>
        <taxon>Ophiostomatales</taxon>
        <taxon>Ophiostomataceae</taxon>
        <taxon>Leptographium</taxon>
    </lineage>
</organism>
<dbReference type="Gene3D" id="1.25.40.20">
    <property type="entry name" value="Ankyrin repeat-containing domain"/>
    <property type="match status" value="4"/>
</dbReference>
<dbReference type="Pfam" id="PF12796">
    <property type="entry name" value="Ank_2"/>
    <property type="match status" value="3"/>
</dbReference>
<keyword evidence="8" id="KW-1185">Reference proteome</keyword>
<accession>F0XLE3</accession>
<evidence type="ECO:0000256" key="1">
    <source>
        <dbReference type="ARBA" id="ARBA00022737"/>
    </source>
</evidence>
<feature type="domain" description="GPI inositol-deacylase winged helix" evidence="5">
    <location>
        <begin position="210"/>
        <end position="292"/>
    </location>
</feature>
<evidence type="ECO:0000256" key="4">
    <source>
        <dbReference type="SAM" id="MobiDB-lite"/>
    </source>
</evidence>
<evidence type="ECO:0000313" key="7">
    <source>
        <dbReference type="EMBL" id="EFX01309.1"/>
    </source>
</evidence>
<evidence type="ECO:0000259" key="5">
    <source>
        <dbReference type="Pfam" id="PF22939"/>
    </source>
</evidence>
<feature type="repeat" description="ANK" evidence="3">
    <location>
        <begin position="522"/>
        <end position="554"/>
    </location>
</feature>
<dbReference type="RefSeq" id="XP_014170791.1">
    <property type="nucleotide sequence ID" value="XM_014315316.1"/>
</dbReference>
<feature type="repeat" description="ANK" evidence="3">
    <location>
        <begin position="588"/>
        <end position="620"/>
    </location>
</feature>
<proteinExistence type="predicted"/>
<dbReference type="InterPro" id="IPR056884">
    <property type="entry name" value="NPHP3-like_N"/>
</dbReference>
<dbReference type="OrthoDB" id="1577640at2759"/>
<feature type="region of interest" description="Disordered" evidence="4">
    <location>
        <begin position="488"/>
        <end position="519"/>
    </location>
</feature>
<dbReference type="InParanoid" id="F0XLE3"/>
<feature type="repeat" description="ANK" evidence="3">
    <location>
        <begin position="693"/>
        <end position="720"/>
    </location>
</feature>
<dbReference type="InterPro" id="IPR002110">
    <property type="entry name" value="Ankyrin_rpt"/>
</dbReference>
<feature type="repeat" description="ANK" evidence="3">
    <location>
        <begin position="754"/>
        <end position="787"/>
    </location>
</feature>
<feature type="repeat" description="ANK" evidence="3">
    <location>
        <begin position="721"/>
        <end position="753"/>
    </location>
</feature>
<feature type="compositionally biased region" description="Basic and acidic residues" evidence="4">
    <location>
        <begin position="829"/>
        <end position="838"/>
    </location>
</feature>
<dbReference type="InterPro" id="IPR054471">
    <property type="entry name" value="GPIID_WHD"/>
</dbReference>
<keyword evidence="2 3" id="KW-0040">ANK repeat</keyword>
<dbReference type="SMART" id="SM00248">
    <property type="entry name" value="ANK"/>
    <property type="match status" value="10"/>
</dbReference>
<feature type="repeat" description="ANK" evidence="3">
    <location>
        <begin position="431"/>
        <end position="463"/>
    </location>
</feature>
<evidence type="ECO:0000256" key="2">
    <source>
        <dbReference type="ARBA" id="ARBA00023043"/>
    </source>
</evidence>
<dbReference type="GeneID" id="25979664"/>
<dbReference type="EMBL" id="GL629794">
    <property type="protein sequence ID" value="EFX01309.1"/>
    <property type="molecule type" value="Genomic_DNA"/>
</dbReference>
<evidence type="ECO:0000313" key="8">
    <source>
        <dbReference type="Proteomes" id="UP000007796"/>
    </source>
</evidence>
<gene>
    <name evidence="7" type="ORF">CMQ_6251</name>
</gene>
<feature type="domain" description="Nephrocystin 3-like N-terminal" evidence="6">
    <location>
        <begin position="18"/>
        <end position="97"/>
    </location>
</feature>
<dbReference type="STRING" id="655863.F0XLE3"/>
<dbReference type="HOGENOM" id="CLU_000288_34_23_1"/>
<dbReference type="PROSITE" id="PS50297">
    <property type="entry name" value="ANK_REP_REGION"/>
    <property type="match status" value="7"/>
</dbReference>
<dbReference type="PROSITE" id="PS50088">
    <property type="entry name" value="ANK_REPEAT"/>
    <property type="match status" value="7"/>
</dbReference>
<feature type="region of interest" description="Disordered" evidence="4">
    <location>
        <begin position="816"/>
        <end position="838"/>
    </location>
</feature>
<reference evidence="7 8" key="1">
    <citation type="journal article" date="2011" name="Proc. Natl. Acad. Sci. U.S.A.">
        <title>Genome and transcriptome analyses of the mountain pine beetle-fungal symbiont Grosmannia clavigera, a lodgepole pine pathogen.</title>
        <authorList>
            <person name="DiGuistini S."/>
            <person name="Wang Y."/>
            <person name="Liao N.Y."/>
            <person name="Taylor G."/>
            <person name="Tanguay P."/>
            <person name="Feau N."/>
            <person name="Henrissat B."/>
            <person name="Chan S.K."/>
            <person name="Hesse-Orce U."/>
            <person name="Alamouti S.M."/>
            <person name="Tsui C.K.M."/>
            <person name="Docking R.T."/>
            <person name="Levasseur A."/>
            <person name="Haridas S."/>
            <person name="Robertson G."/>
            <person name="Birol I."/>
            <person name="Holt R.A."/>
            <person name="Marra M.A."/>
            <person name="Hamelin R.C."/>
            <person name="Hirst M."/>
            <person name="Jones S.J.M."/>
            <person name="Bohlmann J."/>
            <person name="Breuil C."/>
        </authorList>
    </citation>
    <scope>NUCLEOTIDE SEQUENCE [LARGE SCALE GENOMIC DNA]</scope>
    <source>
        <strain evidence="8">kw1407 / UAMH 11150</strain>
    </source>
</reference>
<sequence length="866" mass="97061">MSLMKYSGRWKDDSGLIQRRAALPDDVRDLYNRYLRNRTRPDLEVLARLLEREAKLLPVFVVVDALDECPERNNTRDELIAEFQKLSQNAHVLITSRYSQKIENSLGGFPQIDIKATDDDVRRYVEARIEQKKSLSGHVRSTPSLREEISETITRNCQGMFLLAQLHMDSLARKLNIRGVRAALRSLPIELDETYEQALQRIKTLDEEKTSLAYRVLYWISYSYRPLTVAELKHALATEPDDDDPNDDLDDDFDEDGLYETDLMVTVCAGLVTVDEESNQIRLVHYTAQDYFERIRTGLFLGAPSTIAMTCLRYLLFKPFSEIHCSTEEELAARLDKYPFLGYAASYWGDHIRDEMNDDIRRLALEYLGNSIRILSTYQAIDEAKQLRLSPIKSINCGKITRLHVAALFNLVDIARNIQTGWADVNARTDWGMTPLYVAAEAGHTPMVDFLLQAGANVASKKIGGLTPLHIAARNGHEPVKDAVAYGRKRLADKEPSSPTLDKNDEIRNRDKSDYESGYEELGRTPLNRAAEKGHDALVLMLLNNKANISATDEKGQTALHQASQAGHIKVVEHLIATGIDVLTRDESGQSALHYAARTGQEAIIRVLMQNNADVLAEDFEGKTAVDKAAMNEHETVVKILLEHMGKEDETERWIATALLRRAVEQADEVEVDALLRKGADPNVSVKWDVPLLHFAVTREDADVLQLLLVNGADVDIKESYGRTPLHWAAYRGYSTGVRLLLGHGADIQAADNDGATPLHMATEFHGSALVVEQLLQHGAQPNAKDRNGETALSWLFGLGIDGCMPLMDEKVSPLTPWTEDRTEDDEQKSEQQVEAKQESNHRLAVLDLLILAGADLDASYALLSH</sequence>
<dbReference type="Pfam" id="PF22939">
    <property type="entry name" value="WHD_GPIID"/>
    <property type="match status" value="1"/>
</dbReference>
<dbReference type="AlphaFoldDB" id="F0XLE3"/>
<feature type="repeat" description="ANK" evidence="3">
    <location>
        <begin position="555"/>
        <end position="587"/>
    </location>
</feature>